<name>A0A7N2R5Q5_QUELO</name>
<protein>
    <submittedName>
        <fullName evidence="2">Uncharacterized protein</fullName>
    </submittedName>
</protein>
<dbReference type="InterPro" id="IPR008480">
    <property type="entry name" value="DUF761_pln"/>
</dbReference>
<keyword evidence="3" id="KW-1185">Reference proteome</keyword>
<accession>A0A7N2R5Q5</accession>
<reference evidence="2 3" key="1">
    <citation type="journal article" date="2016" name="G3 (Bethesda)">
        <title>First Draft Assembly and Annotation of the Genome of a California Endemic Oak Quercus lobata Nee (Fagaceae).</title>
        <authorList>
            <person name="Sork V.L."/>
            <person name="Fitz-Gibbon S.T."/>
            <person name="Puiu D."/>
            <person name="Crepeau M."/>
            <person name="Gugger P.F."/>
            <person name="Sherman R."/>
            <person name="Stevens K."/>
            <person name="Langley C.H."/>
            <person name="Pellegrini M."/>
            <person name="Salzberg S.L."/>
        </authorList>
    </citation>
    <scope>NUCLEOTIDE SEQUENCE [LARGE SCALE GENOMIC DNA]</scope>
    <source>
        <strain evidence="2 3">cv. SW786</strain>
    </source>
</reference>
<proteinExistence type="predicted"/>
<dbReference type="Proteomes" id="UP000594261">
    <property type="component" value="Chromosome 5"/>
</dbReference>
<dbReference type="AlphaFoldDB" id="A0A7N2R5Q5"/>
<evidence type="ECO:0000313" key="2">
    <source>
        <dbReference type="EnsemblPlants" id="QL05p081841:mrna"/>
    </source>
</evidence>
<evidence type="ECO:0000256" key="1">
    <source>
        <dbReference type="SAM" id="MobiDB-lite"/>
    </source>
</evidence>
<dbReference type="Pfam" id="PF05553">
    <property type="entry name" value="DUF761"/>
    <property type="match status" value="1"/>
</dbReference>
<dbReference type="EnsemblPlants" id="QL05p081841:mrna">
    <property type="protein sequence ID" value="QL05p081841:mrna"/>
    <property type="gene ID" value="QL05p081841"/>
</dbReference>
<reference evidence="2" key="2">
    <citation type="submission" date="2021-01" db="UniProtKB">
        <authorList>
            <consortium name="EnsemblPlants"/>
        </authorList>
    </citation>
    <scope>IDENTIFICATION</scope>
</reference>
<organism evidence="2 3">
    <name type="scientific">Quercus lobata</name>
    <name type="common">Valley oak</name>
    <dbReference type="NCBI Taxonomy" id="97700"/>
    <lineage>
        <taxon>Eukaryota</taxon>
        <taxon>Viridiplantae</taxon>
        <taxon>Streptophyta</taxon>
        <taxon>Embryophyta</taxon>
        <taxon>Tracheophyta</taxon>
        <taxon>Spermatophyta</taxon>
        <taxon>Magnoliopsida</taxon>
        <taxon>eudicotyledons</taxon>
        <taxon>Gunneridae</taxon>
        <taxon>Pentapetalae</taxon>
        <taxon>rosids</taxon>
        <taxon>fabids</taxon>
        <taxon>Fagales</taxon>
        <taxon>Fagaceae</taxon>
        <taxon>Quercus</taxon>
    </lineage>
</organism>
<feature type="compositionally biased region" description="Basic and acidic residues" evidence="1">
    <location>
        <begin position="60"/>
        <end position="70"/>
    </location>
</feature>
<dbReference type="OMA" id="SATWRLE"/>
<sequence>MNGEEEEDEFVASSATWRLEKEVVVSSEYLSPAENPLVSKRFNHRKLAKASRKGQSQRCKSIESSKAKTARDIGEHWKAITEGRAMPLKTFKDRTNQAAPEASAMSVGPGPGPGKGKPHLLRKEPSLSQDELNWRVEAFIKKFNEEMRLQGQEAKSQ</sequence>
<dbReference type="PANTHER" id="PTHR33098">
    <property type="entry name" value="COTTON FIBER (DUF761)"/>
    <property type="match status" value="1"/>
</dbReference>
<evidence type="ECO:0000313" key="3">
    <source>
        <dbReference type="Proteomes" id="UP000594261"/>
    </source>
</evidence>
<feature type="region of interest" description="Disordered" evidence="1">
    <location>
        <begin position="44"/>
        <end position="70"/>
    </location>
</feature>
<dbReference type="EMBL" id="LRBV02000005">
    <property type="status" value="NOT_ANNOTATED_CDS"/>
    <property type="molecule type" value="Genomic_DNA"/>
</dbReference>
<dbReference type="Gramene" id="QL05p081841:mrna">
    <property type="protein sequence ID" value="QL05p081841:mrna"/>
    <property type="gene ID" value="QL05p081841"/>
</dbReference>
<feature type="region of interest" description="Disordered" evidence="1">
    <location>
        <begin position="95"/>
        <end position="126"/>
    </location>
</feature>
<dbReference type="InParanoid" id="A0A7N2R5Q5"/>
<dbReference type="PANTHER" id="PTHR33098:SF109">
    <property type="entry name" value="OS07G0563400 PROTEIN"/>
    <property type="match status" value="1"/>
</dbReference>